<dbReference type="AlphaFoldDB" id="A0A0A9HE53"/>
<evidence type="ECO:0000313" key="1">
    <source>
        <dbReference type="EMBL" id="JAE35042.1"/>
    </source>
</evidence>
<reference evidence="1" key="1">
    <citation type="submission" date="2014-09" db="EMBL/GenBank/DDBJ databases">
        <authorList>
            <person name="Magalhaes I.L.F."/>
            <person name="Oliveira U."/>
            <person name="Santos F.R."/>
            <person name="Vidigal T.H.D.A."/>
            <person name="Brescovit A.D."/>
            <person name="Santos A.J."/>
        </authorList>
    </citation>
    <scope>NUCLEOTIDE SEQUENCE</scope>
    <source>
        <tissue evidence="1">Shoot tissue taken approximately 20 cm above the soil surface</tissue>
    </source>
</reference>
<reference evidence="1" key="2">
    <citation type="journal article" date="2015" name="Data Brief">
        <title>Shoot transcriptome of the giant reed, Arundo donax.</title>
        <authorList>
            <person name="Barrero R.A."/>
            <person name="Guerrero F.D."/>
            <person name="Moolhuijzen P."/>
            <person name="Goolsby J.A."/>
            <person name="Tidwell J."/>
            <person name="Bellgard S.E."/>
            <person name="Bellgard M.I."/>
        </authorList>
    </citation>
    <scope>NUCLEOTIDE SEQUENCE</scope>
    <source>
        <tissue evidence="1">Shoot tissue taken approximately 20 cm above the soil surface</tissue>
    </source>
</reference>
<sequence length="28" mass="3327">MRSAWRLDHGFFSLLKSKFYPAELQNLA</sequence>
<dbReference type="EMBL" id="GBRH01162854">
    <property type="protein sequence ID" value="JAE35042.1"/>
    <property type="molecule type" value="Transcribed_RNA"/>
</dbReference>
<proteinExistence type="predicted"/>
<protein>
    <submittedName>
        <fullName evidence="1">Uncharacterized protein</fullName>
    </submittedName>
</protein>
<name>A0A0A9HE53_ARUDO</name>
<accession>A0A0A9HE53</accession>
<organism evidence="1">
    <name type="scientific">Arundo donax</name>
    <name type="common">Giant reed</name>
    <name type="synonym">Donax arundinaceus</name>
    <dbReference type="NCBI Taxonomy" id="35708"/>
    <lineage>
        <taxon>Eukaryota</taxon>
        <taxon>Viridiplantae</taxon>
        <taxon>Streptophyta</taxon>
        <taxon>Embryophyta</taxon>
        <taxon>Tracheophyta</taxon>
        <taxon>Spermatophyta</taxon>
        <taxon>Magnoliopsida</taxon>
        <taxon>Liliopsida</taxon>
        <taxon>Poales</taxon>
        <taxon>Poaceae</taxon>
        <taxon>PACMAD clade</taxon>
        <taxon>Arundinoideae</taxon>
        <taxon>Arundineae</taxon>
        <taxon>Arundo</taxon>
    </lineage>
</organism>